<dbReference type="InterPro" id="IPR036915">
    <property type="entry name" value="Cyclin-like_sf"/>
</dbReference>
<comment type="caution">
    <text evidence="2">The sequence shown here is derived from an EMBL/GenBank/DDBJ whole genome shotgun (WGS) entry which is preliminary data.</text>
</comment>
<evidence type="ECO:0000313" key="2">
    <source>
        <dbReference type="EMBL" id="KAL3759545.1"/>
    </source>
</evidence>
<keyword evidence="3" id="KW-1185">Reference proteome</keyword>
<dbReference type="FunFam" id="1.10.472.10:FF:000093">
    <property type="entry name" value="Predicted protein"/>
    <property type="match status" value="1"/>
</dbReference>
<gene>
    <name evidence="2" type="ORF">ACHAWU_000844</name>
</gene>
<dbReference type="EMBL" id="JALLBG020000200">
    <property type="protein sequence ID" value="KAL3759545.1"/>
    <property type="molecule type" value="Genomic_DNA"/>
</dbReference>
<evidence type="ECO:0000313" key="3">
    <source>
        <dbReference type="Proteomes" id="UP001530293"/>
    </source>
</evidence>
<protein>
    <recommendedName>
        <fullName evidence="1">Cyclin N-terminal domain-containing protein</fullName>
    </recommendedName>
</protein>
<sequence>MKKTSNSYSMSSWNSSSVAEALSVMIQKEQTVYRISDYFHQPSSSSSVASPSLRAVDEDVRTTMVDWCYSFIDACKFERESVAMAMEMVDRFLSKSSKAEAVLCDRMEFQLLTMTSLYVTTKTHGKTSLGIDCISTICQNLYTDDEIVAMELTLLNELEWRITPPTCVQMAQHILSLIAAHDVTFDKTTWNFILDEIKFQAEHAVRDYNFVTQRPSTLAIAAMLNALEQLDKKKCCSICRALVSIMNDEFDSIEIILDMKRRLFSLVYGHKAEAEDESCREVDALLCI</sequence>
<dbReference type="Pfam" id="PF00134">
    <property type="entry name" value="Cyclin_N"/>
    <property type="match status" value="1"/>
</dbReference>
<dbReference type="InterPro" id="IPR039361">
    <property type="entry name" value="Cyclin"/>
</dbReference>
<dbReference type="Gene3D" id="1.10.472.10">
    <property type="entry name" value="Cyclin-like"/>
    <property type="match status" value="2"/>
</dbReference>
<feature type="domain" description="Cyclin N-terminal" evidence="1">
    <location>
        <begin position="33"/>
        <end position="162"/>
    </location>
</feature>
<dbReference type="PANTHER" id="PTHR10177">
    <property type="entry name" value="CYCLINS"/>
    <property type="match status" value="1"/>
</dbReference>
<dbReference type="SUPFAM" id="SSF47954">
    <property type="entry name" value="Cyclin-like"/>
    <property type="match status" value="1"/>
</dbReference>
<dbReference type="Proteomes" id="UP001530293">
    <property type="component" value="Unassembled WGS sequence"/>
</dbReference>
<proteinExistence type="predicted"/>
<dbReference type="AlphaFoldDB" id="A0ABD3M663"/>
<dbReference type="InterPro" id="IPR006671">
    <property type="entry name" value="Cyclin_N"/>
</dbReference>
<evidence type="ECO:0000259" key="1">
    <source>
        <dbReference type="Pfam" id="PF00134"/>
    </source>
</evidence>
<reference evidence="2 3" key="1">
    <citation type="submission" date="2024-10" db="EMBL/GenBank/DDBJ databases">
        <title>Updated reference genomes for cyclostephanoid diatoms.</title>
        <authorList>
            <person name="Roberts W.R."/>
            <person name="Alverson A.J."/>
        </authorList>
    </citation>
    <scope>NUCLEOTIDE SEQUENCE [LARGE SCALE GENOMIC DNA]</scope>
    <source>
        <strain evidence="2 3">AJA232-27</strain>
    </source>
</reference>
<name>A0ABD3M663_9STRA</name>
<accession>A0ABD3M663</accession>
<organism evidence="2 3">
    <name type="scientific">Discostella pseudostelligera</name>
    <dbReference type="NCBI Taxonomy" id="259834"/>
    <lineage>
        <taxon>Eukaryota</taxon>
        <taxon>Sar</taxon>
        <taxon>Stramenopiles</taxon>
        <taxon>Ochrophyta</taxon>
        <taxon>Bacillariophyta</taxon>
        <taxon>Coscinodiscophyceae</taxon>
        <taxon>Thalassiosirophycidae</taxon>
        <taxon>Stephanodiscales</taxon>
        <taxon>Stephanodiscaceae</taxon>
        <taxon>Discostella</taxon>
    </lineage>
</organism>